<keyword evidence="4" id="KW-1185">Reference proteome</keyword>
<keyword evidence="3" id="KW-0436">Ligase</keyword>
<proteinExistence type="predicted"/>
<keyword evidence="1" id="KW-0092">Biotin</keyword>
<dbReference type="FunFam" id="2.40.50.100:FF:000003">
    <property type="entry name" value="Acetyl-CoA carboxylase biotin carboxyl carrier protein"/>
    <property type="match status" value="1"/>
</dbReference>
<dbReference type="STRING" id="333138.LQ50_16635"/>
<dbReference type="NCBIfam" id="NF006079">
    <property type="entry name" value="PRK08225.1"/>
    <property type="match status" value="1"/>
</dbReference>
<dbReference type="GO" id="GO:0003989">
    <property type="term" value="F:acetyl-CoA carboxylase activity"/>
    <property type="evidence" value="ECO:0007669"/>
    <property type="project" value="UniProtKB-EC"/>
</dbReference>
<dbReference type="InterPro" id="IPR011053">
    <property type="entry name" value="Single_hybrid_motif"/>
</dbReference>
<reference evidence="3 4" key="1">
    <citation type="submission" date="2014-09" db="EMBL/GenBank/DDBJ databases">
        <title>Genome sequencing and annotation of Bacillus Okhensis strain Kh10-101T.</title>
        <authorList>
            <person name="Prakash J.S."/>
        </authorList>
    </citation>
    <scope>NUCLEOTIDE SEQUENCE [LARGE SCALE GENOMIC DNA]</scope>
    <source>
        <strain evidence="4">Kh10-101T</strain>
    </source>
</reference>
<evidence type="ECO:0000259" key="2">
    <source>
        <dbReference type="PROSITE" id="PS50968"/>
    </source>
</evidence>
<gene>
    <name evidence="3" type="ORF">LQ50_16635</name>
</gene>
<dbReference type="AlphaFoldDB" id="A0A0B0I9G0"/>
<organism evidence="3 4">
    <name type="scientific">Halalkalibacter okhensis</name>
    <dbReference type="NCBI Taxonomy" id="333138"/>
    <lineage>
        <taxon>Bacteria</taxon>
        <taxon>Bacillati</taxon>
        <taxon>Bacillota</taxon>
        <taxon>Bacilli</taxon>
        <taxon>Bacillales</taxon>
        <taxon>Bacillaceae</taxon>
        <taxon>Halalkalibacter</taxon>
    </lineage>
</organism>
<dbReference type="CDD" id="cd06850">
    <property type="entry name" value="biotinyl_domain"/>
    <property type="match status" value="1"/>
</dbReference>
<sequence>MKKVTTAMAGNVWKMLVTVGDTVNVGQEIAILESMKMEIPIESTDKGTVSAVLKEEGMFVDEGDVLIELDD</sequence>
<dbReference type="RefSeq" id="WP_034631059.1">
    <property type="nucleotide sequence ID" value="NZ_JRJU01000022.1"/>
</dbReference>
<dbReference type="OrthoDB" id="163546at2"/>
<feature type="domain" description="Lipoyl-binding" evidence="2">
    <location>
        <begin position="1"/>
        <end position="70"/>
    </location>
</feature>
<dbReference type="Proteomes" id="UP000030832">
    <property type="component" value="Unassembled WGS sequence"/>
</dbReference>
<dbReference type="PROSITE" id="PS50968">
    <property type="entry name" value="BIOTINYL_LIPOYL"/>
    <property type="match status" value="1"/>
</dbReference>
<dbReference type="EC" id="6.4.1.2" evidence="3"/>
<evidence type="ECO:0000313" key="4">
    <source>
        <dbReference type="Proteomes" id="UP000030832"/>
    </source>
</evidence>
<dbReference type="SUPFAM" id="SSF51230">
    <property type="entry name" value="Single hybrid motif"/>
    <property type="match status" value="1"/>
</dbReference>
<dbReference type="Pfam" id="PF00364">
    <property type="entry name" value="Biotin_lipoyl"/>
    <property type="match status" value="1"/>
</dbReference>
<dbReference type="PANTHER" id="PTHR45266:SF3">
    <property type="entry name" value="OXALOACETATE DECARBOXYLASE ALPHA CHAIN"/>
    <property type="match status" value="1"/>
</dbReference>
<dbReference type="PANTHER" id="PTHR45266">
    <property type="entry name" value="OXALOACETATE DECARBOXYLASE ALPHA CHAIN"/>
    <property type="match status" value="1"/>
</dbReference>
<dbReference type="EMBL" id="JRJU01000022">
    <property type="protein sequence ID" value="KHF39173.1"/>
    <property type="molecule type" value="Genomic_DNA"/>
</dbReference>
<name>A0A0B0I9G0_9BACI</name>
<protein>
    <submittedName>
        <fullName evidence="3">Acetyl-CoA carboxylase</fullName>
        <ecNumber evidence="3">6.4.1.2</ecNumber>
    </submittedName>
</protein>
<dbReference type="InterPro" id="IPR050709">
    <property type="entry name" value="Biotin_Carboxyl_Carrier/Decarb"/>
</dbReference>
<accession>A0A0B0I9G0</accession>
<evidence type="ECO:0000256" key="1">
    <source>
        <dbReference type="ARBA" id="ARBA00023267"/>
    </source>
</evidence>
<evidence type="ECO:0000313" key="3">
    <source>
        <dbReference type="EMBL" id="KHF39173.1"/>
    </source>
</evidence>
<dbReference type="InterPro" id="IPR000089">
    <property type="entry name" value="Biotin_lipoyl"/>
</dbReference>
<dbReference type="Gene3D" id="2.40.50.100">
    <property type="match status" value="1"/>
</dbReference>
<comment type="caution">
    <text evidence="3">The sequence shown here is derived from an EMBL/GenBank/DDBJ whole genome shotgun (WGS) entry which is preliminary data.</text>
</comment>
<dbReference type="eggNOG" id="COG0511">
    <property type="taxonomic scope" value="Bacteria"/>
</dbReference>